<sequence>MSDVTAPTDDIQKVTQREVCSQLGGSDHRPVILNVNRDIKLNPHRLPLTWNYKKADWEKFQEIANGLTKNIHSP</sequence>
<evidence type="ECO:0000313" key="1">
    <source>
        <dbReference type="EMBL" id="KAK3761139.1"/>
    </source>
</evidence>
<proteinExistence type="predicted"/>
<evidence type="ECO:0000313" key="2">
    <source>
        <dbReference type="Proteomes" id="UP001283361"/>
    </source>
</evidence>
<reference evidence="1" key="1">
    <citation type="journal article" date="2023" name="G3 (Bethesda)">
        <title>A reference genome for the long-term kleptoplast-retaining sea slug Elysia crispata morphotype clarki.</title>
        <authorList>
            <person name="Eastman K.E."/>
            <person name="Pendleton A.L."/>
            <person name="Shaikh M.A."/>
            <person name="Suttiyut T."/>
            <person name="Ogas R."/>
            <person name="Tomko P."/>
            <person name="Gavelis G."/>
            <person name="Widhalm J.R."/>
            <person name="Wisecaver J.H."/>
        </authorList>
    </citation>
    <scope>NUCLEOTIDE SEQUENCE</scope>
    <source>
        <strain evidence="1">ECLA1</strain>
    </source>
</reference>
<comment type="caution">
    <text evidence="1">The sequence shown here is derived from an EMBL/GenBank/DDBJ whole genome shotgun (WGS) entry which is preliminary data.</text>
</comment>
<organism evidence="1 2">
    <name type="scientific">Elysia crispata</name>
    <name type="common">lettuce slug</name>
    <dbReference type="NCBI Taxonomy" id="231223"/>
    <lineage>
        <taxon>Eukaryota</taxon>
        <taxon>Metazoa</taxon>
        <taxon>Spiralia</taxon>
        <taxon>Lophotrochozoa</taxon>
        <taxon>Mollusca</taxon>
        <taxon>Gastropoda</taxon>
        <taxon>Heterobranchia</taxon>
        <taxon>Euthyneura</taxon>
        <taxon>Panpulmonata</taxon>
        <taxon>Sacoglossa</taxon>
        <taxon>Placobranchoidea</taxon>
        <taxon>Plakobranchidae</taxon>
        <taxon>Elysia</taxon>
    </lineage>
</organism>
<accession>A0AAE0Z1K0</accession>
<evidence type="ECO:0008006" key="3">
    <source>
        <dbReference type="Google" id="ProtNLM"/>
    </source>
</evidence>
<protein>
    <recommendedName>
        <fullName evidence="3">Endonuclease/exonuclease/phosphatase domain-containing protein</fullName>
    </recommendedName>
</protein>
<keyword evidence="2" id="KW-1185">Reference proteome</keyword>
<dbReference type="Proteomes" id="UP001283361">
    <property type="component" value="Unassembled WGS sequence"/>
</dbReference>
<name>A0AAE0Z1K0_9GAST</name>
<dbReference type="EMBL" id="JAWDGP010004927">
    <property type="protein sequence ID" value="KAK3761139.1"/>
    <property type="molecule type" value="Genomic_DNA"/>
</dbReference>
<dbReference type="AlphaFoldDB" id="A0AAE0Z1K0"/>
<gene>
    <name evidence="1" type="ORF">RRG08_022543</name>
</gene>